<evidence type="ECO:0000256" key="9">
    <source>
        <dbReference type="ARBA" id="ARBA00022967"/>
    </source>
</evidence>
<dbReference type="Gene3D" id="1.10.287.90">
    <property type="match status" value="1"/>
</dbReference>
<evidence type="ECO:0000256" key="2">
    <source>
        <dbReference type="ARBA" id="ARBA00007866"/>
    </source>
</evidence>
<dbReference type="CDD" id="cd13919">
    <property type="entry name" value="CuRO_HCO_II_like_5"/>
    <property type="match status" value="1"/>
</dbReference>
<dbReference type="PROSITE" id="PS50857">
    <property type="entry name" value="COX2_CUA"/>
    <property type="match status" value="1"/>
</dbReference>
<proteinExistence type="inferred from homology"/>
<feature type="domain" description="Cytochrome oxidase subunit II copper A binding" evidence="16">
    <location>
        <begin position="112"/>
        <end position="254"/>
    </location>
</feature>
<dbReference type="GO" id="GO:0004129">
    <property type="term" value="F:cytochrome-c oxidase activity"/>
    <property type="evidence" value="ECO:0007669"/>
    <property type="project" value="UniProtKB-EC"/>
</dbReference>
<evidence type="ECO:0000256" key="6">
    <source>
        <dbReference type="ARBA" id="ARBA00022660"/>
    </source>
</evidence>
<comment type="subcellular location">
    <subcellularLocation>
        <location evidence="1">Membrane</location>
        <topology evidence="1">Multi-pass membrane protein</topology>
    </subcellularLocation>
</comment>
<evidence type="ECO:0000256" key="3">
    <source>
        <dbReference type="ARBA" id="ARBA00012949"/>
    </source>
</evidence>
<evidence type="ECO:0000259" key="17">
    <source>
        <dbReference type="PROSITE" id="PS51007"/>
    </source>
</evidence>
<feature type="domain" description="Cytochrome c" evidence="17">
    <location>
        <begin position="272"/>
        <end position="365"/>
    </location>
</feature>
<keyword evidence="10" id="KW-0249">Electron transport</keyword>
<organism evidence="18">
    <name type="scientific">hydrothermal vent metagenome</name>
    <dbReference type="NCBI Taxonomy" id="652676"/>
    <lineage>
        <taxon>unclassified sequences</taxon>
        <taxon>metagenomes</taxon>
        <taxon>ecological metagenomes</taxon>
    </lineage>
</organism>
<evidence type="ECO:0000256" key="4">
    <source>
        <dbReference type="ARBA" id="ARBA00022448"/>
    </source>
</evidence>
<dbReference type="AlphaFoldDB" id="A0A160TQT0"/>
<evidence type="ECO:0000256" key="1">
    <source>
        <dbReference type="ARBA" id="ARBA00004141"/>
    </source>
</evidence>
<evidence type="ECO:0000256" key="11">
    <source>
        <dbReference type="ARBA" id="ARBA00022989"/>
    </source>
</evidence>
<dbReference type="EC" id="7.1.1.9" evidence="3"/>
<gene>
    <name evidence="18" type="ORF">MGWOODY_XGa1751</name>
</gene>
<dbReference type="InterPro" id="IPR001505">
    <property type="entry name" value="Copper_CuA"/>
</dbReference>
<evidence type="ECO:0000256" key="14">
    <source>
        <dbReference type="ARBA" id="ARBA00023136"/>
    </source>
</evidence>
<evidence type="ECO:0000313" key="18">
    <source>
        <dbReference type="EMBL" id="CUS50410.1"/>
    </source>
</evidence>
<dbReference type="PROSITE" id="PS51007">
    <property type="entry name" value="CYTC"/>
    <property type="match status" value="1"/>
</dbReference>
<dbReference type="InterPro" id="IPR045187">
    <property type="entry name" value="CcO_II"/>
</dbReference>
<feature type="transmembrane region" description="Helical" evidence="15">
    <location>
        <begin position="41"/>
        <end position="62"/>
    </location>
</feature>
<evidence type="ECO:0000256" key="10">
    <source>
        <dbReference type="ARBA" id="ARBA00022982"/>
    </source>
</evidence>
<evidence type="ECO:0000256" key="15">
    <source>
        <dbReference type="SAM" id="Phobius"/>
    </source>
</evidence>
<dbReference type="PANTHER" id="PTHR22888:SF9">
    <property type="entry name" value="CYTOCHROME C OXIDASE SUBUNIT 2"/>
    <property type="match status" value="1"/>
</dbReference>
<keyword evidence="12" id="KW-0408">Iron</keyword>
<dbReference type="Pfam" id="PF00116">
    <property type="entry name" value="COX2"/>
    <property type="match status" value="1"/>
</dbReference>
<dbReference type="InterPro" id="IPR008972">
    <property type="entry name" value="Cupredoxin"/>
</dbReference>
<reference evidence="18" key="1">
    <citation type="submission" date="2015-10" db="EMBL/GenBank/DDBJ databases">
        <authorList>
            <person name="Gilbert D.G."/>
        </authorList>
    </citation>
    <scope>NUCLEOTIDE SEQUENCE</scope>
</reference>
<dbReference type="GO" id="GO:0020037">
    <property type="term" value="F:heme binding"/>
    <property type="evidence" value="ECO:0007669"/>
    <property type="project" value="InterPro"/>
</dbReference>
<dbReference type="GO" id="GO:0005507">
    <property type="term" value="F:copper ion binding"/>
    <property type="evidence" value="ECO:0007669"/>
    <property type="project" value="InterPro"/>
</dbReference>
<dbReference type="InterPro" id="IPR036257">
    <property type="entry name" value="Cyt_c_oxidase_su2_TM_sf"/>
</dbReference>
<keyword evidence="18" id="KW-0560">Oxidoreductase</keyword>
<keyword evidence="13" id="KW-0186">Copper</keyword>
<evidence type="ECO:0000259" key="16">
    <source>
        <dbReference type="PROSITE" id="PS50857"/>
    </source>
</evidence>
<keyword evidence="4" id="KW-0813">Transport</keyword>
<dbReference type="InterPro" id="IPR014222">
    <property type="entry name" value="Cyt_c_oxidase_su2"/>
</dbReference>
<dbReference type="PANTHER" id="PTHR22888">
    <property type="entry name" value="CYTOCHROME C OXIDASE, SUBUNIT II"/>
    <property type="match status" value="1"/>
</dbReference>
<evidence type="ECO:0000256" key="5">
    <source>
        <dbReference type="ARBA" id="ARBA00022617"/>
    </source>
</evidence>
<dbReference type="PROSITE" id="PS00078">
    <property type="entry name" value="COX2"/>
    <property type="match status" value="1"/>
</dbReference>
<accession>A0A160TQT0</accession>
<dbReference type="NCBIfam" id="TIGR02866">
    <property type="entry name" value="CoxB"/>
    <property type="match status" value="1"/>
</dbReference>
<dbReference type="EMBL" id="CZRL01000029">
    <property type="protein sequence ID" value="CUS50410.1"/>
    <property type="molecule type" value="Genomic_DNA"/>
</dbReference>
<keyword evidence="8" id="KW-0479">Metal-binding</keyword>
<dbReference type="Gene3D" id="2.60.40.420">
    <property type="entry name" value="Cupredoxins - blue copper proteins"/>
    <property type="match status" value="1"/>
</dbReference>
<feature type="transmembrane region" description="Helical" evidence="15">
    <location>
        <begin position="83"/>
        <end position="105"/>
    </location>
</feature>
<evidence type="ECO:0000256" key="8">
    <source>
        <dbReference type="ARBA" id="ARBA00022723"/>
    </source>
</evidence>
<evidence type="ECO:0000256" key="12">
    <source>
        <dbReference type="ARBA" id="ARBA00023004"/>
    </source>
</evidence>
<dbReference type="InterPro" id="IPR036909">
    <property type="entry name" value="Cyt_c-like_dom_sf"/>
</dbReference>
<dbReference type="SUPFAM" id="SSF81464">
    <property type="entry name" value="Cytochrome c oxidase subunit II-like, transmembrane region"/>
    <property type="match status" value="1"/>
</dbReference>
<dbReference type="GO" id="GO:0016020">
    <property type="term" value="C:membrane"/>
    <property type="evidence" value="ECO:0007669"/>
    <property type="project" value="UniProtKB-SubCell"/>
</dbReference>
<keyword evidence="7 15" id="KW-0812">Transmembrane</keyword>
<keyword evidence="9" id="KW-1278">Translocase</keyword>
<dbReference type="SUPFAM" id="SSF49503">
    <property type="entry name" value="Cupredoxins"/>
    <property type="match status" value="1"/>
</dbReference>
<dbReference type="Pfam" id="PF00034">
    <property type="entry name" value="Cytochrom_C"/>
    <property type="match status" value="1"/>
</dbReference>
<comment type="similarity">
    <text evidence="2">Belongs to the cytochrome c oxidase subunit 2 family.</text>
</comment>
<evidence type="ECO:0000256" key="13">
    <source>
        <dbReference type="ARBA" id="ARBA00023008"/>
    </source>
</evidence>
<protein>
    <recommendedName>
        <fullName evidence="3">cytochrome-c oxidase</fullName>
        <ecNumber evidence="3">7.1.1.9</ecNumber>
    </recommendedName>
</protein>
<sequence>MVLVIVLIVLIVGSVLFHFLSPWYLTPIASNWGMIDDTLTITFIVCGFVFVAINAFMVYAIYKYRYRKDRRAEYEPENKKLEWWLTAFTTVGVIAMLAPGLFVWAKYVEVPEDAMLVEAIGQQWNWTYRYPGADGVLGTVDTRNINGTNPFGLDLDDPNGQDDILVSGPEVHLPIGGPVKMLLRSKDVLHDFYVPQIRAKMDLVPGMITYFWFTPTKNGEYDVLCAELCGSGHYNMRSRMVVEDENDFQAWLQTQPTFAQMLAGAGSTSGGSLIEQGEQLARNQGCIACHSLDGSAGVGPTWKGLVGKNEILVDGSSVLVDDDYLKESIVNPNAKLVKGYAPIMPPAQLTEDQLDALMAYLKSASG</sequence>
<keyword evidence="14 15" id="KW-0472">Membrane</keyword>
<dbReference type="GO" id="GO:0016491">
    <property type="term" value="F:oxidoreductase activity"/>
    <property type="evidence" value="ECO:0007669"/>
    <property type="project" value="UniProtKB-KW"/>
</dbReference>
<dbReference type="SUPFAM" id="SSF46626">
    <property type="entry name" value="Cytochrome c"/>
    <property type="match status" value="1"/>
</dbReference>
<name>A0A160TQT0_9ZZZZ</name>
<evidence type="ECO:0000256" key="7">
    <source>
        <dbReference type="ARBA" id="ARBA00022692"/>
    </source>
</evidence>
<dbReference type="GO" id="GO:0042773">
    <property type="term" value="P:ATP synthesis coupled electron transport"/>
    <property type="evidence" value="ECO:0007669"/>
    <property type="project" value="TreeGrafter"/>
</dbReference>
<keyword evidence="11 15" id="KW-1133">Transmembrane helix</keyword>
<dbReference type="InterPro" id="IPR009056">
    <property type="entry name" value="Cyt_c-like_dom"/>
</dbReference>
<keyword evidence="6" id="KW-0679">Respiratory chain</keyword>
<dbReference type="Gene3D" id="1.10.760.10">
    <property type="entry name" value="Cytochrome c-like domain"/>
    <property type="match status" value="1"/>
</dbReference>
<keyword evidence="5" id="KW-0349">Heme</keyword>
<dbReference type="InterPro" id="IPR002429">
    <property type="entry name" value="CcO_II-like_C"/>
</dbReference>